<reference evidence="3" key="1">
    <citation type="journal article" date="2011" name="Nat. Biotechnol.">
        <title>The genomic sequence of the Chinese hamster ovary (CHO)-K1 cell line.</title>
        <authorList>
            <person name="Xu X."/>
            <person name="Nagarajan H."/>
            <person name="Lewis N.E."/>
            <person name="Pan S."/>
            <person name="Cai Z."/>
            <person name="Liu X."/>
            <person name="Chen W."/>
            <person name="Xie M."/>
            <person name="Wang W."/>
            <person name="Hammond S."/>
            <person name="Andersen M.R."/>
            <person name="Neff N."/>
            <person name="Passarelli B."/>
            <person name="Koh W."/>
            <person name="Fan H.C."/>
            <person name="Wang J."/>
            <person name="Gui Y."/>
            <person name="Lee K.H."/>
            <person name="Betenbaugh M.J."/>
            <person name="Quake S.R."/>
            <person name="Famili I."/>
            <person name="Palsson B.O."/>
            <person name="Wang J."/>
        </authorList>
    </citation>
    <scope>NUCLEOTIDE SEQUENCE [LARGE SCALE GENOMIC DNA]</scope>
    <source>
        <strain evidence="3">CHO K1 cell line</strain>
    </source>
</reference>
<evidence type="ECO:0000256" key="1">
    <source>
        <dbReference type="SAM" id="MobiDB-lite"/>
    </source>
</evidence>
<dbReference type="InParanoid" id="G3ID42"/>
<dbReference type="AlphaFoldDB" id="G3ID42"/>
<organism evidence="2 3">
    <name type="scientific">Cricetulus griseus</name>
    <name type="common">Chinese hamster</name>
    <name type="synonym">Cricetulus barabensis griseus</name>
    <dbReference type="NCBI Taxonomy" id="10029"/>
    <lineage>
        <taxon>Eukaryota</taxon>
        <taxon>Metazoa</taxon>
        <taxon>Chordata</taxon>
        <taxon>Craniata</taxon>
        <taxon>Vertebrata</taxon>
        <taxon>Euteleostomi</taxon>
        <taxon>Mammalia</taxon>
        <taxon>Eutheria</taxon>
        <taxon>Euarchontoglires</taxon>
        <taxon>Glires</taxon>
        <taxon>Rodentia</taxon>
        <taxon>Myomorpha</taxon>
        <taxon>Muroidea</taxon>
        <taxon>Cricetidae</taxon>
        <taxon>Cricetinae</taxon>
        <taxon>Cricetulus</taxon>
    </lineage>
</organism>
<accession>G3ID42</accession>
<feature type="compositionally biased region" description="Low complexity" evidence="1">
    <location>
        <begin position="7"/>
        <end position="17"/>
    </location>
</feature>
<gene>
    <name evidence="2" type="ORF">I79_021608</name>
</gene>
<dbReference type="STRING" id="10029.G3ID42"/>
<dbReference type="EMBL" id="JH002004">
    <property type="protein sequence ID" value="EGW10686.1"/>
    <property type="molecule type" value="Genomic_DNA"/>
</dbReference>
<evidence type="ECO:0000313" key="3">
    <source>
        <dbReference type="Proteomes" id="UP000001075"/>
    </source>
</evidence>
<name>G3ID42_CRIGR</name>
<dbReference type="Proteomes" id="UP000001075">
    <property type="component" value="Unassembled WGS sequence"/>
</dbReference>
<feature type="region of interest" description="Disordered" evidence="1">
    <location>
        <begin position="1"/>
        <end position="33"/>
    </location>
</feature>
<evidence type="ECO:0000313" key="2">
    <source>
        <dbReference type="EMBL" id="EGW10686.1"/>
    </source>
</evidence>
<proteinExistence type="predicted"/>
<sequence>MKGMLYQQQQDFSSQDLLPRKRPLSLNSRHTSKTEEIQAMLGSSASYNSRVKDLEEINGSELCFPSGQKIISAYLPQRASEYIAVWIGTKVVQSTFQS</sequence>
<protein>
    <submittedName>
        <fullName evidence="2">Uncharacterized protein FLJ44066</fullName>
    </submittedName>
</protein>